<proteinExistence type="predicted"/>
<sequence>MDTDRLLLLPVCIRRLVRRCIRLFLRQRIGSLFLTPPAVQQGLEHVDLTLQFVDTTYLLRNQQVA</sequence>
<dbReference type="EMBL" id="GU942930">
    <property type="protein sequence ID" value="ADD61458.1"/>
    <property type="molecule type" value="Genomic_DNA"/>
</dbReference>
<dbReference type="AlphaFoldDB" id="D9ZDQ4"/>
<protein>
    <submittedName>
        <fullName evidence="1">Uncharacterized protein</fullName>
    </submittedName>
</protein>
<name>D9ZDQ4_9ZZZZ</name>
<accession>D9ZDQ4</accession>
<evidence type="ECO:0000313" key="1">
    <source>
        <dbReference type="EMBL" id="ADD61458.1"/>
    </source>
</evidence>
<organism evidence="1">
    <name type="scientific">uncultured organism</name>
    <dbReference type="NCBI Taxonomy" id="155900"/>
    <lineage>
        <taxon>unclassified sequences</taxon>
        <taxon>environmental samples</taxon>
    </lineage>
</organism>
<reference evidence="1" key="1">
    <citation type="journal article" date="2010" name="Genome Res.">
        <title>Functional metagenomics to mine the human gut microbiome for dietary fiber catabolic enzymes.</title>
        <authorList>
            <person name="Tasse L."/>
            <person name="Bercovici J."/>
            <person name="Pizzut-Serin S."/>
            <person name="Robe P."/>
            <person name="Tap J."/>
            <person name="Klopp C."/>
            <person name="Cantarel B.L."/>
            <person name="Coutinho P.M."/>
            <person name="Henrissat B."/>
            <person name="Leclerc M."/>
            <person name="Dore J."/>
            <person name="Monsan P."/>
            <person name="Remaud-Simeon M."/>
            <person name="Potocki-Veronese G."/>
        </authorList>
    </citation>
    <scope>NUCLEOTIDE SEQUENCE</scope>
</reference>